<feature type="domain" description="Methyltransferase type 11" evidence="1">
    <location>
        <begin position="45"/>
        <end position="138"/>
    </location>
</feature>
<organism evidence="2 3">
    <name type="scientific">Dimargaris cristalligena</name>
    <dbReference type="NCBI Taxonomy" id="215637"/>
    <lineage>
        <taxon>Eukaryota</taxon>
        <taxon>Fungi</taxon>
        <taxon>Fungi incertae sedis</taxon>
        <taxon>Zoopagomycota</taxon>
        <taxon>Kickxellomycotina</taxon>
        <taxon>Dimargaritomycetes</taxon>
        <taxon>Dimargaritales</taxon>
        <taxon>Dimargaritaceae</taxon>
        <taxon>Dimargaris</taxon>
    </lineage>
</organism>
<proteinExistence type="predicted"/>
<dbReference type="SUPFAM" id="SSF53335">
    <property type="entry name" value="S-adenosyl-L-methionine-dependent methyltransferases"/>
    <property type="match status" value="1"/>
</dbReference>
<accession>A0A4V1J4T0</accession>
<reference evidence="3" key="1">
    <citation type="journal article" date="2018" name="Nat. Microbiol.">
        <title>Leveraging single-cell genomics to expand the fungal tree of life.</title>
        <authorList>
            <person name="Ahrendt S.R."/>
            <person name="Quandt C.A."/>
            <person name="Ciobanu D."/>
            <person name="Clum A."/>
            <person name="Salamov A."/>
            <person name="Andreopoulos B."/>
            <person name="Cheng J.F."/>
            <person name="Woyke T."/>
            <person name="Pelin A."/>
            <person name="Henrissat B."/>
            <person name="Reynolds N.K."/>
            <person name="Benny G.L."/>
            <person name="Smith M.E."/>
            <person name="James T.Y."/>
            <person name="Grigoriev I.V."/>
        </authorList>
    </citation>
    <scope>NUCLEOTIDE SEQUENCE [LARGE SCALE GENOMIC DNA]</scope>
    <source>
        <strain evidence="3">RSA 468</strain>
    </source>
</reference>
<sequence length="265" mass="29414">MAHSDDTKDHWKPQLYQQEASFVPALTESIVSRLQPHLNSEVTLLDLGCGDGVLTRTLQSQCARVVGVDMSSAMIEAARINGCQDARVADGSNLRAAQVGDGEFDVVFSNAALHWMKRDPGQVVREVNRSLRPSGMFIGEMGGHLNVAAIHATLIDVVNRHGQDGEALSPWFFPTEQEYRTLLEQNGFQVQYIELVPRITALPGDVRGWLNTFAAPFVEGFDTLEEREKILDEVQEILRPVTQRPGGHSVMYTRLRFVAQKTSTA</sequence>
<gene>
    <name evidence="2" type="ORF">BJ085DRAFT_21007</name>
</gene>
<dbReference type="PANTHER" id="PTHR43861">
    <property type="entry name" value="TRANS-ACONITATE 2-METHYLTRANSFERASE-RELATED"/>
    <property type="match status" value="1"/>
</dbReference>
<dbReference type="AlphaFoldDB" id="A0A4V1J4T0"/>
<dbReference type="OrthoDB" id="6329284at2759"/>
<dbReference type="Proteomes" id="UP000268162">
    <property type="component" value="Unassembled WGS sequence"/>
</dbReference>
<evidence type="ECO:0000313" key="3">
    <source>
        <dbReference type="Proteomes" id="UP000268162"/>
    </source>
</evidence>
<dbReference type="PANTHER" id="PTHR43861:SF1">
    <property type="entry name" value="TRANS-ACONITATE 2-METHYLTRANSFERASE"/>
    <property type="match status" value="1"/>
</dbReference>
<keyword evidence="2" id="KW-0489">Methyltransferase</keyword>
<dbReference type="Pfam" id="PF08241">
    <property type="entry name" value="Methyltransf_11"/>
    <property type="match status" value="1"/>
</dbReference>
<dbReference type="InterPro" id="IPR013216">
    <property type="entry name" value="Methyltransf_11"/>
</dbReference>
<dbReference type="EMBL" id="ML002621">
    <property type="protein sequence ID" value="RKP36629.1"/>
    <property type="molecule type" value="Genomic_DNA"/>
</dbReference>
<dbReference type="CDD" id="cd02440">
    <property type="entry name" value="AdoMet_MTases"/>
    <property type="match status" value="1"/>
</dbReference>
<dbReference type="GO" id="GO:0032259">
    <property type="term" value="P:methylation"/>
    <property type="evidence" value="ECO:0007669"/>
    <property type="project" value="UniProtKB-KW"/>
</dbReference>
<dbReference type="STRING" id="215637.A0A4V1J4T0"/>
<keyword evidence="2" id="KW-0808">Transferase</keyword>
<keyword evidence="3" id="KW-1185">Reference proteome</keyword>
<name>A0A4V1J4T0_9FUNG</name>
<dbReference type="GO" id="GO:0008757">
    <property type="term" value="F:S-adenosylmethionine-dependent methyltransferase activity"/>
    <property type="evidence" value="ECO:0007669"/>
    <property type="project" value="InterPro"/>
</dbReference>
<dbReference type="InterPro" id="IPR029063">
    <property type="entry name" value="SAM-dependent_MTases_sf"/>
</dbReference>
<evidence type="ECO:0000259" key="1">
    <source>
        <dbReference type="Pfam" id="PF08241"/>
    </source>
</evidence>
<dbReference type="Gene3D" id="3.40.50.150">
    <property type="entry name" value="Vaccinia Virus protein VP39"/>
    <property type="match status" value="1"/>
</dbReference>
<protein>
    <submittedName>
        <fullName evidence="2">S-adenosyl-L-methionine-dependent methyltransferase</fullName>
    </submittedName>
</protein>
<evidence type="ECO:0000313" key="2">
    <source>
        <dbReference type="EMBL" id="RKP36629.1"/>
    </source>
</evidence>